<evidence type="ECO:0000256" key="1">
    <source>
        <dbReference type="SAM" id="MobiDB-lite"/>
    </source>
</evidence>
<organism evidence="2 3">
    <name type="scientific">Nonomuraea cypriaca</name>
    <dbReference type="NCBI Taxonomy" id="1187855"/>
    <lineage>
        <taxon>Bacteria</taxon>
        <taxon>Bacillati</taxon>
        <taxon>Actinomycetota</taxon>
        <taxon>Actinomycetes</taxon>
        <taxon>Streptosporangiales</taxon>
        <taxon>Streptosporangiaceae</taxon>
        <taxon>Nonomuraea</taxon>
    </lineage>
</organism>
<proteinExistence type="predicted"/>
<gene>
    <name evidence="2" type="ORF">ITP53_39730</name>
</gene>
<keyword evidence="3" id="KW-1185">Reference proteome</keyword>
<evidence type="ECO:0000313" key="3">
    <source>
        <dbReference type="Proteomes" id="UP000605361"/>
    </source>
</evidence>
<dbReference type="Proteomes" id="UP000605361">
    <property type="component" value="Unassembled WGS sequence"/>
</dbReference>
<accession>A0A931F540</accession>
<dbReference type="EMBL" id="JADOGI010000173">
    <property type="protein sequence ID" value="MBF8191721.1"/>
    <property type="molecule type" value="Genomic_DNA"/>
</dbReference>
<feature type="compositionally biased region" description="Basic and acidic residues" evidence="1">
    <location>
        <begin position="11"/>
        <end position="20"/>
    </location>
</feature>
<protein>
    <submittedName>
        <fullName evidence="2">Uncharacterized protein</fullName>
    </submittedName>
</protein>
<evidence type="ECO:0000313" key="2">
    <source>
        <dbReference type="EMBL" id="MBF8191721.1"/>
    </source>
</evidence>
<name>A0A931F540_9ACTN</name>
<reference evidence="2" key="1">
    <citation type="submission" date="2020-11" db="EMBL/GenBank/DDBJ databases">
        <title>Whole-genome analyses of Nonomuraea sp. K274.</title>
        <authorList>
            <person name="Veyisoglu A."/>
        </authorList>
    </citation>
    <scope>NUCLEOTIDE SEQUENCE</scope>
    <source>
        <strain evidence="2">K274</strain>
    </source>
</reference>
<feature type="region of interest" description="Disordered" evidence="1">
    <location>
        <begin position="1"/>
        <end position="22"/>
    </location>
</feature>
<comment type="caution">
    <text evidence="2">The sequence shown here is derived from an EMBL/GenBank/DDBJ whole genome shotgun (WGS) entry which is preliminary data.</text>
</comment>
<dbReference type="AlphaFoldDB" id="A0A931F540"/>
<sequence length="88" mass="9135">MRRLTGLAAEARAHAERGTDPADPAVQELAHSWSAAVAGLAGGDRTVVSAIYGKIDGEGAEAATKGLLSAPAWDYLKRAFAVGFPDER</sequence>
<dbReference type="RefSeq" id="WP_195900629.1">
    <property type="nucleotide sequence ID" value="NZ_JADOGI010000173.1"/>
</dbReference>